<protein>
    <submittedName>
        <fullName evidence="1">Uncharacterized protein</fullName>
    </submittedName>
</protein>
<dbReference type="Proteomes" id="UP001163324">
    <property type="component" value="Chromosome 3"/>
</dbReference>
<evidence type="ECO:0000313" key="2">
    <source>
        <dbReference type="Proteomes" id="UP001163324"/>
    </source>
</evidence>
<sequence>MATAAETNKGNRDSGPESPTTARPFEIDEDDDEVQETGVISDENPTKTSSTTPPAPDAGSTMAAANTTNTTTPNIAATEDETPPVKPPRPMTEAQKNEAILKEAFPAVEEGVIKAILRASGGRVEPAFNALLEMTDPDAVKNEPEPAAPPQPPRPQGRQLSQMEADERYARQLAEHYDNVGAYENRTSNQRGNAGPQRPIYDEDDRDHSFLDDDLPVIRENLRKGFMETQTKVNGWINTLKKRIEENFDESEDPNDRYGGQPGHYGRQGETSRRSGDYDADPQVLSDDFAGMRFTADGTPAHRASSINTNVYRPPSTSPRPSANGRRVGFKEETEEINMYDASPQVPPKDKPPAGTKSSKWQPLSTVEPSPITDNDPFSLGDSEDEKEVKDTKEVKDKPKEVSQDEQLKQATADAMADSLVDAKKDAESSSKA</sequence>
<organism evidence="1 2">
    <name type="scientific">Trichothecium roseum</name>
    <dbReference type="NCBI Taxonomy" id="47278"/>
    <lineage>
        <taxon>Eukaryota</taxon>
        <taxon>Fungi</taxon>
        <taxon>Dikarya</taxon>
        <taxon>Ascomycota</taxon>
        <taxon>Pezizomycotina</taxon>
        <taxon>Sordariomycetes</taxon>
        <taxon>Hypocreomycetidae</taxon>
        <taxon>Hypocreales</taxon>
        <taxon>Hypocreales incertae sedis</taxon>
        <taxon>Trichothecium</taxon>
    </lineage>
</organism>
<evidence type="ECO:0000313" key="1">
    <source>
        <dbReference type="EMBL" id="KAI9901659.1"/>
    </source>
</evidence>
<dbReference type="EMBL" id="CM047942">
    <property type="protein sequence ID" value="KAI9901659.1"/>
    <property type="molecule type" value="Genomic_DNA"/>
</dbReference>
<proteinExistence type="predicted"/>
<keyword evidence="2" id="KW-1185">Reference proteome</keyword>
<reference evidence="1" key="1">
    <citation type="submission" date="2022-10" db="EMBL/GenBank/DDBJ databases">
        <title>Complete Genome of Trichothecium roseum strain YXFP-22015, a Plant Pathogen Isolated from Citrus.</title>
        <authorList>
            <person name="Wang Y."/>
            <person name="Zhu L."/>
        </authorList>
    </citation>
    <scope>NUCLEOTIDE SEQUENCE</scope>
    <source>
        <strain evidence="1">YXFP-22015</strain>
    </source>
</reference>
<name>A0ACC0V5G7_9HYPO</name>
<gene>
    <name evidence="1" type="ORF">N3K66_003476</name>
</gene>
<accession>A0ACC0V5G7</accession>
<comment type="caution">
    <text evidence="1">The sequence shown here is derived from an EMBL/GenBank/DDBJ whole genome shotgun (WGS) entry which is preliminary data.</text>
</comment>